<dbReference type="InterPro" id="IPR017867">
    <property type="entry name" value="Tyr_phospatase_low_mol_wt"/>
</dbReference>
<evidence type="ECO:0000256" key="4">
    <source>
        <dbReference type="ARBA" id="ARBA00022912"/>
    </source>
</evidence>
<name>A0A0R0C3A3_9GAMM</name>
<gene>
    <name evidence="8" type="ORF">ABB26_09840</name>
</gene>
<dbReference type="PATRIC" id="fig|405444.3.peg.983"/>
<dbReference type="EC" id="3.1.3.48" evidence="2"/>
<evidence type="ECO:0000256" key="1">
    <source>
        <dbReference type="ARBA" id="ARBA00011063"/>
    </source>
</evidence>
<dbReference type="SUPFAM" id="SSF52788">
    <property type="entry name" value="Phosphotyrosine protein phosphatases I"/>
    <property type="match status" value="1"/>
</dbReference>
<comment type="caution">
    <text evidence="8">The sequence shown here is derived from an EMBL/GenBank/DDBJ whole genome shotgun (WGS) entry which is preliminary data.</text>
</comment>
<dbReference type="PANTHER" id="PTHR11717">
    <property type="entry name" value="LOW MOLECULAR WEIGHT PROTEIN TYROSINE PHOSPHATASE"/>
    <property type="match status" value="1"/>
</dbReference>
<keyword evidence="9" id="KW-1185">Reference proteome</keyword>
<dbReference type="EMBL" id="LDJI01000019">
    <property type="protein sequence ID" value="KRG64005.1"/>
    <property type="molecule type" value="Genomic_DNA"/>
</dbReference>
<dbReference type="STRING" id="405444.ABB26_09840"/>
<dbReference type="OrthoDB" id="9784339at2"/>
<evidence type="ECO:0000256" key="2">
    <source>
        <dbReference type="ARBA" id="ARBA00013064"/>
    </source>
</evidence>
<dbReference type="InterPro" id="IPR036196">
    <property type="entry name" value="Ptyr_pPase_sf"/>
</dbReference>
<dbReference type="CDD" id="cd16343">
    <property type="entry name" value="LMWPTP"/>
    <property type="match status" value="1"/>
</dbReference>
<evidence type="ECO:0000259" key="7">
    <source>
        <dbReference type="SMART" id="SM00226"/>
    </source>
</evidence>
<sequence>MFESVLFVCVGNICRSPSAEVMLRSALGSRRLRIASAGLGAIVGHRIDASAQELLLRAGLDGAGHRARQVDAAMLTETDLVLVMERSHLHRVAAIAPQASGKTFLLGKWQADRSIPDPYKQSRQMFEYVHQMMAEGVEAWSRHL</sequence>
<feature type="active site" description="Nucleophile" evidence="6">
    <location>
        <position position="9"/>
    </location>
</feature>
<evidence type="ECO:0000256" key="6">
    <source>
        <dbReference type="PIRSR" id="PIRSR617867-1"/>
    </source>
</evidence>
<protein>
    <recommendedName>
        <fullName evidence="2">protein-tyrosine-phosphatase</fullName>
        <ecNumber evidence="2">3.1.3.48</ecNumber>
    </recommendedName>
</protein>
<dbReference type="Proteomes" id="UP000050864">
    <property type="component" value="Unassembled WGS sequence"/>
</dbReference>
<evidence type="ECO:0000313" key="9">
    <source>
        <dbReference type="Proteomes" id="UP000050864"/>
    </source>
</evidence>
<keyword evidence="4" id="KW-0904">Protein phosphatase</keyword>
<dbReference type="PANTHER" id="PTHR11717:SF31">
    <property type="entry name" value="LOW MOLECULAR WEIGHT PROTEIN-TYROSINE-PHOSPHATASE ETP-RELATED"/>
    <property type="match status" value="1"/>
</dbReference>
<proteinExistence type="inferred from homology"/>
<keyword evidence="3" id="KW-0378">Hydrolase</keyword>
<comment type="similarity">
    <text evidence="1">Belongs to the low molecular weight phosphotyrosine protein phosphatase family.</text>
</comment>
<feature type="active site" evidence="6">
    <location>
        <position position="15"/>
    </location>
</feature>
<feature type="active site" description="Proton donor" evidence="6">
    <location>
        <position position="117"/>
    </location>
</feature>
<dbReference type="InterPro" id="IPR023485">
    <property type="entry name" value="Ptyr_pPase"/>
</dbReference>
<dbReference type="AlphaFoldDB" id="A0A0R0C3A3"/>
<comment type="catalytic activity">
    <reaction evidence="5">
        <text>O-phospho-L-tyrosyl-[protein] + H2O = L-tyrosyl-[protein] + phosphate</text>
        <dbReference type="Rhea" id="RHEA:10684"/>
        <dbReference type="Rhea" id="RHEA-COMP:10136"/>
        <dbReference type="Rhea" id="RHEA-COMP:20101"/>
        <dbReference type="ChEBI" id="CHEBI:15377"/>
        <dbReference type="ChEBI" id="CHEBI:43474"/>
        <dbReference type="ChEBI" id="CHEBI:46858"/>
        <dbReference type="ChEBI" id="CHEBI:61978"/>
        <dbReference type="EC" id="3.1.3.48"/>
    </reaction>
</comment>
<dbReference type="InterPro" id="IPR050438">
    <property type="entry name" value="LMW_PTPase"/>
</dbReference>
<organism evidence="8 9">
    <name type="scientific">Stenotrophomonas humi</name>
    <dbReference type="NCBI Taxonomy" id="405444"/>
    <lineage>
        <taxon>Bacteria</taxon>
        <taxon>Pseudomonadati</taxon>
        <taxon>Pseudomonadota</taxon>
        <taxon>Gammaproteobacteria</taxon>
        <taxon>Lysobacterales</taxon>
        <taxon>Lysobacteraceae</taxon>
        <taxon>Stenotrophomonas</taxon>
    </lineage>
</organism>
<reference evidence="8 9" key="1">
    <citation type="submission" date="2015-05" db="EMBL/GenBank/DDBJ databases">
        <title>Genome sequencing and analysis of members of genus Stenotrophomonas.</title>
        <authorList>
            <person name="Patil P.P."/>
            <person name="Midha S."/>
            <person name="Patil P.B."/>
        </authorList>
    </citation>
    <scope>NUCLEOTIDE SEQUENCE [LARGE SCALE GENOMIC DNA]</scope>
    <source>
        <strain evidence="8 9">DSM 18929</strain>
    </source>
</reference>
<dbReference type="GO" id="GO:0004725">
    <property type="term" value="F:protein tyrosine phosphatase activity"/>
    <property type="evidence" value="ECO:0007669"/>
    <property type="project" value="UniProtKB-EC"/>
</dbReference>
<dbReference type="PRINTS" id="PR00719">
    <property type="entry name" value="LMWPTPASE"/>
</dbReference>
<feature type="domain" description="Phosphotyrosine protein phosphatase I" evidence="7">
    <location>
        <begin position="3"/>
        <end position="143"/>
    </location>
</feature>
<evidence type="ECO:0000256" key="5">
    <source>
        <dbReference type="ARBA" id="ARBA00051722"/>
    </source>
</evidence>
<dbReference type="SMART" id="SM00226">
    <property type="entry name" value="LMWPc"/>
    <property type="match status" value="1"/>
</dbReference>
<evidence type="ECO:0000313" key="8">
    <source>
        <dbReference type="EMBL" id="KRG64005.1"/>
    </source>
</evidence>
<evidence type="ECO:0000256" key="3">
    <source>
        <dbReference type="ARBA" id="ARBA00022801"/>
    </source>
</evidence>
<accession>A0A0R0C3A3</accession>
<dbReference type="Gene3D" id="3.40.50.2300">
    <property type="match status" value="1"/>
</dbReference>
<dbReference type="Pfam" id="PF01451">
    <property type="entry name" value="LMWPc"/>
    <property type="match status" value="1"/>
</dbReference>